<dbReference type="EMBL" id="CP115166">
    <property type="protein sequence ID" value="WDA60460.1"/>
    <property type="molecule type" value="Genomic_DNA"/>
</dbReference>
<feature type="region of interest" description="Disordered" evidence="1">
    <location>
        <begin position="539"/>
        <end position="570"/>
    </location>
</feature>
<dbReference type="Pfam" id="PF13699">
    <property type="entry name" value="eCIS_core"/>
    <property type="match status" value="1"/>
</dbReference>
<sequence length="591" mass="58752">MTDLPVSAAATRPVESLPAQTIPTPALTLPTLPQPVLPVPQVVTLPVQATGPLSPEAWPVAAAPAPGQPFAVAVPPDRVPAVAVAPDAFAADSPGAPVPARAASGPGEFALPAPVVPSWFPASPAPVLPALGEASGPGETSLEGVLEGPAGSGFQPAGTAPPAGLTVPVTVSVPLPVSVLPVSAPLPESMPGLPGVGRSPVLPVSGSTLPLPGAVPVPETVSVPVPPVGGSPALWDDVVRAALPSLFGAGPQIRAAVPGLVPVVLPVVGAAAPQAVLPGAQTGPLTGSRPGAELPVVPGVQAVTPLGVPLAGAPQGPGLNGPQSQVLRALQAAVRQDGHGQPLAPGAQASLAQLMGTSVADVRVIRNAGVPAALQAAQADALTVGRTVFLSPDTPLDSGAGRALAAHEFTHALRQKTAGFVPDVLRRAPGRPDSSAEEAVALATEHASVHGPDGAGQPTRRLPGLPAPWEPLPWETGSFGAGHGDRPDPSTWGEAHPAREFQSPLPAADRPALPPALGLQSAGLAGPGGLGNVVNAAATDRAKPQEARDTQAGAPPVGRRAQGTPSVDLDQVAREVYARLRERLSSELRRH</sequence>
<keyword evidence="3" id="KW-0614">Plasmid</keyword>
<name>A0ABY7V5Q3_9DEIO</name>
<feature type="domain" description="eCIS core" evidence="2">
    <location>
        <begin position="342"/>
        <end position="417"/>
    </location>
</feature>
<keyword evidence="4" id="KW-1185">Reference proteome</keyword>
<organism evidence="3 4">
    <name type="scientific">Deinococcus aquaticus</name>
    <dbReference type="NCBI Taxonomy" id="328692"/>
    <lineage>
        <taxon>Bacteria</taxon>
        <taxon>Thermotogati</taxon>
        <taxon>Deinococcota</taxon>
        <taxon>Deinococci</taxon>
        <taxon>Deinococcales</taxon>
        <taxon>Deinococcaceae</taxon>
        <taxon>Deinococcus</taxon>
    </lineage>
</organism>
<feature type="compositionally biased region" description="Basic and acidic residues" evidence="1">
    <location>
        <begin position="540"/>
        <end position="549"/>
    </location>
</feature>
<evidence type="ECO:0000313" key="4">
    <source>
        <dbReference type="Proteomes" id="UP001217044"/>
    </source>
</evidence>
<accession>A0ABY7V5Q3</accession>
<dbReference type="RefSeq" id="WP_273991236.1">
    <property type="nucleotide sequence ID" value="NZ_CP115166.1"/>
</dbReference>
<gene>
    <name evidence="3" type="ORF">M8445_15735</name>
</gene>
<geneLocation type="plasmid" evidence="3 4">
    <name>pDATS01</name>
</geneLocation>
<evidence type="ECO:0000256" key="1">
    <source>
        <dbReference type="SAM" id="MobiDB-lite"/>
    </source>
</evidence>
<feature type="region of interest" description="Disordered" evidence="1">
    <location>
        <begin position="424"/>
        <end position="497"/>
    </location>
</feature>
<evidence type="ECO:0000259" key="2">
    <source>
        <dbReference type="Pfam" id="PF13699"/>
    </source>
</evidence>
<evidence type="ECO:0000313" key="3">
    <source>
        <dbReference type="EMBL" id="WDA60460.1"/>
    </source>
</evidence>
<proteinExistence type="predicted"/>
<reference evidence="3 4" key="1">
    <citation type="submission" date="2022-12" db="EMBL/GenBank/DDBJ databases">
        <title>Genome Sequence of Deinococcus aquaticus Type Strain PB314.</title>
        <authorList>
            <person name="Albert C."/>
            <person name="Hill J."/>
            <person name="Boren L."/>
            <person name="Scholz-Ng S."/>
            <person name="Fatema N."/>
            <person name="Grosso R."/>
            <person name="Soboslay E."/>
            <person name="Tuohy J."/>
        </authorList>
    </citation>
    <scope>NUCLEOTIDE SEQUENCE [LARGE SCALE GENOMIC DNA]</scope>
    <source>
        <strain evidence="3 4">PB-314</strain>
        <plasmid evidence="3 4">pDATS01</plasmid>
    </source>
</reference>
<protein>
    <submittedName>
        <fullName evidence="3">DUF4157 domain-containing protein</fullName>
    </submittedName>
</protein>
<dbReference type="Proteomes" id="UP001217044">
    <property type="component" value="Plasmid pDATS01"/>
</dbReference>
<dbReference type="InterPro" id="IPR025295">
    <property type="entry name" value="eCIS_core_dom"/>
</dbReference>